<reference evidence="1 2" key="1">
    <citation type="submission" date="2016-03" db="EMBL/GenBank/DDBJ databases">
        <title>Whole genome sequencing of Grifola frondosa 9006-11.</title>
        <authorList>
            <person name="Min B."/>
            <person name="Park H."/>
            <person name="Kim J.-G."/>
            <person name="Cho H."/>
            <person name="Oh Y.-L."/>
            <person name="Kong W.-S."/>
            <person name="Choi I.-G."/>
        </authorList>
    </citation>
    <scope>NUCLEOTIDE SEQUENCE [LARGE SCALE GENOMIC DNA]</scope>
    <source>
        <strain evidence="1 2">9006-11</strain>
    </source>
</reference>
<dbReference type="AlphaFoldDB" id="A0A1C7MFD9"/>
<keyword evidence="2" id="KW-1185">Reference proteome</keyword>
<evidence type="ECO:0000313" key="2">
    <source>
        <dbReference type="Proteomes" id="UP000092993"/>
    </source>
</evidence>
<organism evidence="1 2">
    <name type="scientific">Grifola frondosa</name>
    <name type="common">Maitake</name>
    <name type="synonym">Polyporus frondosus</name>
    <dbReference type="NCBI Taxonomy" id="5627"/>
    <lineage>
        <taxon>Eukaryota</taxon>
        <taxon>Fungi</taxon>
        <taxon>Dikarya</taxon>
        <taxon>Basidiomycota</taxon>
        <taxon>Agaricomycotina</taxon>
        <taxon>Agaricomycetes</taxon>
        <taxon>Polyporales</taxon>
        <taxon>Grifolaceae</taxon>
        <taxon>Grifola</taxon>
    </lineage>
</organism>
<name>A0A1C7MFD9_GRIFR</name>
<proteinExistence type="predicted"/>
<gene>
    <name evidence="1" type="ORF">A0H81_04788</name>
</gene>
<protein>
    <submittedName>
        <fullName evidence="1">Uncharacterized protein</fullName>
    </submittedName>
</protein>
<accession>A0A1C7MFD9</accession>
<dbReference type="OrthoDB" id="2746at2759"/>
<evidence type="ECO:0000313" key="1">
    <source>
        <dbReference type="EMBL" id="OBZ75327.1"/>
    </source>
</evidence>
<sequence length="150" mass="16886">MSTEIFNPNPTIFAPVKSSRTVPAYVRGHSLWLDDTDRNHEQEEDDLSDEVEKIDQTKFLNIRSISDPEHRSMTLEQLAVVSARRSASTPDSRQADSRIHAYSTTLRHEHIHWFVYPSQTSAESATAVQNRCACEAGLTSERACAEQAAQ</sequence>
<comment type="caution">
    <text evidence="1">The sequence shown here is derived from an EMBL/GenBank/DDBJ whole genome shotgun (WGS) entry which is preliminary data.</text>
</comment>
<dbReference type="EMBL" id="LUGG01000004">
    <property type="protein sequence ID" value="OBZ75327.1"/>
    <property type="molecule type" value="Genomic_DNA"/>
</dbReference>
<dbReference type="STRING" id="5627.A0A1C7MFD9"/>
<dbReference type="Proteomes" id="UP000092993">
    <property type="component" value="Unassembled WGS sequence"/>
</dbReference>